<dbReference type="Gene3D" id="1.10.260.40">
    <property type="entry name" value="lambda repressor-like DNA-binding domains"/>
    <property type="match status" value="1"/>
</dbReference>
<dbReference type="RefSeq" id="WP_092047083.1">
    <property type="nucleotide sequence ID" value="NZ_FOTK01000075.1"/>
</dbReference>
<dbReference type="GO" id="GO:0003677">
    <property type="term" value="F:DNA binding"/>
    <property type="evidence" value="ECO:0007669"/>
    <property type="project" value="InterPro"/>
</dbReference>
<dbReference type="Pfam" id="PF15943">
    <property type="entry name" value="YdaS_toxin"/>
    <property type="match status" value="1"/>
</dbReference>
<dbReference type="Proteomes" id="UP000199048">
    <property type="component" value="Unassembled WGS sequence"/>
</dbReference>
<protein>
    <submittedName>
        <fullName evidence="1">Putative antitoxin of toxin-antitoxin system, YdaS/YdaT</fullName>
    </submittedName>
</protein>
<name>A0A1I4URH5_9HYPH</name>
<dbReference type="InterPro" id="IPR031856">
    <property type="entry name" value="YdaS_toxin-like"/>
</dbReference>
<dbReference type="OrthoDB" id="8526323at2"/>
<sequence>MAARPRFSSTAQMMRAAAALRRAVAAAGGAARLAQQLSLHATTVNGWTFCPAGHVDTVAVATGVSRNDLRPDLSPRALTAEQAVAAHLAAGGHFARTGRCLSMEVR</sequence>
<reference evidence="2" key="1">
    <citation type="submission" date="2016-10" db="EMBL/GenBank/DDBJ databases">
        <authorList>
            <person name="Varghese N."/>
            <person name="Submissions S."/>
        </authorList>
    </citation>
    <scope>NUCLEOTIDE SEQUENCE [LARGE SCALE GENOMIC DNA]</scope>
    <source>
        <strain evidence="2">BL36</strain>
    </source>
</reference>
<evidence type="ECO:0000313" key="1">
    <source>
        <dbReference type="EMBL" id="SFM91566.1"/>
    </source>
</evidence>
<proteinExistence type="predicted"/>
<dbReference type="InterPro" id="IPR010982">
    <property type="entry name" value="Lambda_DNA-bd_dom_sf"/>
</dbReference>
<dbReference type="EMBL" id="FOTK01000075">
    <property type="protein sequence ID" value="SFM91566.1"/>
    <property type="molecule type" value="Genomic_DNA"/>
</dbReference>
<gene>
    <name evidence="1" type="ORF">SAMN05192568_107523</name>
</gene>
<dbReference type="STRING" id="582667.SAMN05192568_107523"/>
<organism evidence="1 2">
    <name type="scientific">Methylobacterium pseudosasicola</name>
    <dbReference type="NCBI Taxonomy" id="582667"/>
    <lineage>
        <taxon>Bacteria</taxon>
        <taxon>Pseudomonadati</taxon>
        <taxon>Pseudomonadota</taxon>
        <taxon>Alphaproteobacteria</taxon>
        <taxon>Hyphomicrobiales</taxon>
        <taxon>Methylobacteriaceae</taxon>
        <taxon>Methylobacterium</taxon>
    </lineage>
</organism>
<accession>A0A1I4URH5</accession>
<dbReference type="AlphaFoldDB" id="A0A1I4URH5"/>
<keyword evidence="2" id="KW-1185">Reference proteome</keyword>
<evidence type="ECO:0000313" key="2">
    <source>
        <dbReference type="Proteomes" id="UP000199048"/>
    </source>
</evidence>